<dbReference type="InterPro" id="IPR013879">
    <property type="entry name" value="DUF1761"/>
</dbReference>
<accession>A0A1B1ZAA9</accession>
<evidence type="ECO:0000313" key="2">
    <source>
        <dbReference type="EMBL" id="ANX14319.1"/>
    </source>
</evidence>
<dbReference type="Proteomes" id="UP000077412">
    <property type="component" value="Chromosome"/>
</dbReference>
<dbReference type="RefSeq" id="WP_066294309.1">
    <property type="nucleotide sequence ID" value="NZ_CP016761.1"/>
</dbReference>
<dbReference type="AlphaFoldDB" id="A0A1B1ZAA9"/>
<dbReference type="Pfam" id="PF08570">
    <property type="entry name" value="DUF1761"/>
    <property type="match status" value="1"/>
</dbReference>
<evidence type="ECO:0000256" key="1">
    <source>
        <dbReference type="SAM" id="Phobius"/>
    </source>
</evidence>
<feature type="transmembrane region" description="Helical" evidence="1">
    <location>
        <begin position="44"/>
        <end position="66"/>
    </location>
</feature>
<proteinExistence type="predicted"/>
<keyword evidence="1" id="KW-0472">Membrane</keyword>
<dbReference type="OrthoDB" id="2382138at2"/>
<name>A0A1B1ZAA9_9BACL</name>
<dbReference type="KEGG" id="far:ABE41_020075"/>
<gene>
    <name evidence="2" type="ORF">ABE41_020075</name>
</gene>
<feature type="transmembrane region" description="Helical" evidence="1">
    <location>
        <begin position="72"/>
        <end position="91"/>
    </location>
</feature>
<keyword evidence="1" id="KW-0812">Transmembrane</keyword>
<evidence type="ECO:0000313" key="3">
    <source>
        <dbReference type="Proteomes" id="UP000077412"/>
    </source>
</evidence>
<feature type="transmembrane region" description="Helical" evidence="1">
    <location>
        <begin position="103"/>
        <end position="125"/>
    </location>
</feature>
<organism evidence="2 3">
    <name type="scientific">Fictibacillus arsenicus</name>
    <dbReference type="NCBI Taxonomy" id="255247"/>
    <lineage>
        <taxon>Bacteria</taxon>
        <taxon>Bacillati</taxon>
        <taxon>Bacillota</taxon>
        <taxon>Bacilli</taxon>
        <taxon>Bacillales</taxon>
        <taxon>Fictibacillaceae</taxon>
        <taxon>Fictibacillus</taxon>
    </lineage>
</organism>
<dbReference type="EMBL" id="CP016761">
    <property type="protein sequence ID" value="ANX14319.1"/>
    <property type="molecule type" value="Genomic_DNA"/>
</dbReference>
<feature type="transmembrane region" description="Helical" evidence="1">
    <location>
        <begin position="12"/>
        <end position="32"/>
    </location>
</feature>
<protein>
    <submittedName>
        <fullName evidence="2">DUF1761 domain-containing protein</fullName>
    </submittedName>
</protein>
<keyword evidence="3" id="KW-1185">Reference proteome</keyword>
<keyword evidence="1" id="KW-1133">Transmembrane helix</keyword>
<reference evidence="2 3" key="1">
    <citation type="submission" date="2016-08" db="EMBL/GenBank/DDBJ databases">
        <title>Complete genome sequence of Fictibacillus arsenicus G25-54, a strain with toxicity to nematodes and a potential arsenic-resistance activity.</title>
        <authorList>
            <person name="Zheng Z."/>
        </authorList>
    </citation>
    <scope>NUCLEOTIDE SEQUENCE [LARGE SCALE GENOMIC DNA]</scope>
    <source>
        <strain evidence="2 3">G25-54</strain>
    </source>
</reference>
<sequence length="126" mass="13736">MLLELNELNRIAILLGGLLYMVYGGIYYSILLGKKKEAGSQGSFKYIFSVLTAFISSFLISILINAAGIENFIAGTAIGFMIGLLISLVYIKNSLFGLLTKKSCIIAIGDHFVIFTLLGMLHGFMN</sequence>